<evidence type="ECO:0000256" key="1">
    <source>
        <dbReference type="SAM" id="MobiDB-lite"/>
    </source>
</evidence>
<dbReference type="AlphaFoldDB" id="A0A8J5D5K5"/>
<evidence type="ECO:0000313" key="2">
    <source>
        <dbReference type="EMBL" id="KAG0730202.1"/>
    </source>
</evidence>
<dbReference type="EMBL" id="JACEEZ010000383">
    <property type="protein sequence ID" value="KAG0730202.1"/>
    <property type="molecule type" value="Genomic_DNA"/>
</dbReference>
<protein>
    <submittedName>
        <fullName evidence="2">Uncharacterized protein</fullName>
    </submittedName>
</protein>
<reference evidence="2" key="1">
    <citation type="submission" date="2020-07" db="EMBL/GenBank/DDBJ databases">
        <title>The High-quality genome of the commercially important snow crab, Chionoecetes opilio.</title>
        <authorList>
            <person name="Jeong J.-H."/>
            <person name="Ryu S."/>
        </authorList>
    </citation>
    <scope>NUCLEOTIDE SEQUENCE</scope>
    <source>
        <strain evidence="2">MADBK_172401_WGS</strain>
        <tissue evidence="2">Digestive gland</tissue>
    </source>
</reference>
<name>A0A8J5D5K5_CHIOP</name>
<feature type="region of interest" description="Disordered" evidence="1">
    <location>
        <begin position="58"/>
        <end position="99"/>
    </location>
</feature>
<evidence type="ECO:0000313" key="3">
    <source>
        <dbReference type="Proteomes" id="UP000770661"/>
    </source>
</evidence>
<dbReference type="Proteomes" id="UP000770661">
    <property type="component" value="Unassembled WGS sequence"/>
</dbReference>
<comment type="caution">
    <text evidence="2">The sequence shown here is derived from an EMBL/GenBank/DDBJ whole genome shotgun (WGS) entry which is preliminary data.</text>
</comment>
<keyword evidence="3" id="KW-1185">Reference proteome</keyword>
<organism evidence="2 3">
    <name type="scientific">Chionoecetes opilio</name>
    <name type="common">Atlantic snow crab</name>
    <name type="synonym">Cancer opilio</name>
    <dbReference type="NCBI Taxonomy" id="41210"/>
    <lineage>
        <taxon>Eukaryota</taxon>
        <taxon>Metazoa</taxon>
        <taxon>Ecdysozoa</taxon>
        <taxon>Arthropoda</taxon>
        <taxon>Crustacea</taxon>
        <taxon>Multicrustacea</taxon>
        <taxon>Malacostraca</taxon>
        <taxon>Eumalacostraca</taxon>
        <taxon>Eucarida</taxon>
        <taxon>Decapoda</taxon>
        <taxon>Pleocyemata</taxon>
        <taxon>Brachyura</taxon>
        <taxon>Eubrachyura</taxon>
        <taxon>Majoidea</taxon>
        <taxon>Majidae</taxon>
        <taxon>Chionoecetes</taxon>
    </lineage>
</organism>
<sequence>MMAAGPNQSMASSEILAQSECKHLAPASVRSRGVKKQKGDDLVPDARFVHLLKDQSSHVSAVESELAGTPKKELGSSTPVEEDGDGSSVSPERGREEFSVPMQDQPLRYLLVSGSSTIFSAACFSPAIRARWDRALRNRHTPNVHSKNLSGKLRTLTLLAAPTTSSIPS</sequence>
<proteinExistence type="predicted"/>
<accession>A0A8J5D5K5</accession>
<gene>
    <name evidence="2" type="ORF">GWK47_028731</name>
</gene>